<keyword evidence="2" id="KW-0472">Membrane</keyword>
<feature type="transmembrane region" description="Helical" evidence="2">
    <location>
        <begin position="32"/>
        <end position="51"/>
    </location>
</feature>
<dbReference type="RefSeq" id="WP_123918379.1">
    <property type="nucleotide sequence ID" value="NZ_RKRA01000001.1"/>
</dbReference>
<keyword evidence="2" id="KW-1133">Transmembrane helix</keyword>
<evidence type="ECO:0000313" key="4">
    <source>
        <dbReference type="Proteomes" id="UP000280726"/>
    </source>
</evidence>
<evidence type="ECO:0000313" key="3">
    <source>
        <dbReference type="EMBL" id="RPF28268.1"/>
    </source>
</evidence>
<keyword evidence="2" id="KW-0812">Transmembrane</keyword>
<gene>
    <name evidence="3" type="ORF">EDD32_2791</name>
</gene>
<accession>A0A3N4ZRX3</accession>
<feature type="transmembrane region" description="Helical" evidence="2">
    <location>
        <begin position="71"/>
        <end position="89"/>
    </location>
</feature>
<dbReference type="EMBL" id="RKRA01000001">
    <property type="protein sequence ID" value="RPF28268.1"/>
    <property type="molecule type" value="Genomic_DNA"/>
</dbReference>
<evidence type="ECO:0000256" key="2">
    <source>
        <dbReference type="SAM" id="Phobius"/>
    </source>
</evidence>
<proteinExistence type="predicted"/>
<dbReference type="Proteomes" id="UP000280726">
    <property type="component" value="Unassembled WGS sequence"/>
</dbReference>
<dbReference type="OrthoDB" id="2474810at2"/>
<comment type="caution">
    <text evidence="3">The sequence shown here is derived from an EMBL/GenBank/DDBJ whole genome shotgun (WGS) entry which is preliminary data.</text>
</comment>
<sequence length="261" mass="29125">MSTENVRRNVVDPDVGPTPRDSPPAAAAWRSASVRHGVLAVATLVLVFAFWRSRMEWTPDMRLWRALGDAAVVLLFASLAMGPAARLSAVAARALSWRRQVGVWAALAAFAHSLLTIDGWARWSVRRFLGYEFVPELGRDVRLEPGFGLANLIGLVAVGWLLVLLATSSDRAVRWLGPRGWKWLHGGSHVVFYLVVLHAGYFLFMHYTASFHRAVPAENWFRFPMLVLAAMVLALKWAAFTRTIRRSRARAAGPARMDRGR</sequence>
<dbReference type="AlphaFoldDB" id="A0A3N4ZRX3"/>
<organism evidence="3 4">
    <name type="scientific">Georgenia muralis</name>
    <dbReference type="NCBI Taxonomy" id="154117"/>
    <lineage>
        <taxon>Bacteria</taxon>
        <taxon>Bacillati</taxon>
        <taxon>Actinomycetota</taxon>
        <taxon>Actinomycetes</taxon>
        <taxon>Micrococcales</taxon>
        <taxon>Bogoriellaceae</taxon>
        <taxon>Georgenia</taxon>
    </lineage>
</organism>
<name>A0A3N4ZRX3_9MICO</name>
<feature type="region of interest" description="Disordered" evidence="1">
    <location>
        <begin position="1"/>
        <end position="23"/>
    </location>
</feature>
<feature type="transmembrane region" description="Helical" evidence="2">
    <location>
        <begin position="221"/>
        <end position="240"/>
    </location>
</feature>
<feature type="transmembrane region" description="Helical" evidence="2">
    <location>
        <begin position="190"/>
        <end position="209"/>
    </location>
</feature>
<feature type="transmembrane region" description="Helical" evidence="2">
    <location>
        <begin position="101"/>
        <end position="121"/>
    </location>
</feature>
<reference evidence="3 4" key="1">
    <citation type="submission" date="2018-11" db="EMBL/GenBank/DDBJ databases">
        <title>Sequencing the genomes of 1000 actinobacteria strains.</title>
        <authorList>
            <person name="Klenk H.-P."/>
        </authorList>
    </citation>
    <scope>NUCLEOTIDE SEQUENCE [LARGE SCALE GENOMIC DNA]</scope>
    <source>
        <strain evidence="3 4">DSM 14418</strain>
    </source>
</reference>
<protein>
    <submittedName>
        <fullName evidence="3">Sulfoxide reductase heme-binding subunit YedZ</fullName>
    </submittedName>
</protein>
<feature type="transmembrane region" description="Helical" evidence="2">
    <location>
        <begin position="147"/>
        <end position="169"/>
    </location>
</feature>
<evidence type="ECO:0000256" key="1">
    <source>
        <dbReference type="SAM" id="MobiDB-lite"/>
    </source>
</evidence>
<dbReference type="GO" id="GO:0016020">
    <property type="term" value="C:membrane"/>
    <property type="evidence" value="ECO:0007669"/>
    <property type="project" value="UniProtKB-SubCell"/>
</dbReference>
<keyword evidence="4" id="KW-1185">Reference proteome</keyword>
<feature type="compositionally biased region" description="Basic and acidic residues" evidence="1">
    <location>
        <begin position="1"/>
        <end position="11"/>
    </location>
</feature>